<dbReference type="SUPFAM" id="SSF81338">
    <property type="entry name" value="Aquaporin-like"/>
    <property type="match status" value="1"/>
</dbReference>
<dbReference type="NCBIfam" id="TIGR00861">
    <property type="entry name" value="MIP"/>
    <property type="match status" value="1"/>
</dbReference>
<evidence type="ECO:0000256" key="4">
    <source>
        <dbReference type="ARBA" id="ARBA00022475"/>
    </source>
</evidence>
<feature type="transmembrane region" description="Helical" evidence="10">
    <location>
        <begin position="205"/>
        <end position="225"/>
    </location>
</feature>
<dbReference type="EnsemblMetazoa" id="HelroT113524">
    <property type="protein sequence ID" value="HelroP113524"/>
    <property type="gene ID" value="HelroG113524"/>
</dbReference>
<keyword evidence="8 10" id="KW-0472">Membrane</keyword>
<dbReference type="InParanoid" id="T1EFT1"/>
<sequence>MANHCEEIKTPAFWKAQFAEFFGTAILVFIGCGSTLPLEGMKRHDLEISTAFGLAVATSVWIFGHVSGGHINPAVTLGFIIARRISVLKGFFYMIFQCLGALAGAAVLYACVGVNGKSIGATSIISRMGFMEALGVETIITFVLVMTVFASCDVKRRDLGGSRPLTIGISVLICHLAAIRSTGASMNPARSFGPAVIDNYWQNHWVYWVGPMVGGLIAATVYEVIFAKDADPRDFCCFTIEREQPAQHKESEKEKEKEMQPV</sequence>
<dbReference type="OrthoDB" id="3222at2759"/>
<dbReference type="InterPro" id="IPR023271">
    <property type="entry name" value="Aquaporin-like"/>
</dbReference>
<evidence type="ECO:0000256" key="2">
    <source>
        <dbReference type="ARBA" id="ARBA00006175"/>
    </source>
</evidence>
<evidence type="ECO:0000256" key="1">
    <source>
        <dbReference type="ARBA" id="ARBA00004651"/>
    </source>
</evidence>
<dbReference type="GO" id="GO:0048878">
    <property type="term" value="P:chemical homeostasis"/>
    <property type="evidence" value="ECO:0007669"/>
    <property type="project" value="UniProtKB-ARBA"/>
</dbReference>
<keyword evidence="3 9" id="KW-0813">Transport</keyword>
<protein>
    <submittedName>
        <fullName evidence="11 12">Uncharacterized protein</fullName>
    </submittedName>
</protein>
<dbReference type="InterPro" id="IPR022357">
    <property type="entry name" value="MIP_CS"/>
</dbReference>
<keyword evidence="7 10" id="KW-1133">Transmembrane helix</keyword>
<dbReference type="PANTHER" id="PTHR19139:SF199">
    <property type="entry name" value="MIP17260P"/>
    <property type="match status" value="1"/>
</dbReference>
<dbReference type="GO" id="GO:0006833">
    <property type="term" value="P:water transport"/>
    <property type="evidence" value="ECO:0000318"/>
    <property type="project" value="GO_Central"/>
</dbReference>
<feature type="transmembrane region" description="Helical" evidence="10">
    <location>
        <begin position="90"/>
        <end position="110"/>
    </location>
</feature>
<evidence type="ECO:0000313" key="12">
    <source>
        <dbReference type="EnsemblMetazoa" id="HelroP113524"/>
    </source>
</evidence>
<dbReference type="HOGENOM" id="CLU_020019_3_3_1"/>
<feature type="transmembrane region" description="Helical" evidence="10">
    <location>
        <begin position="48"/>
        <end position="69"/>
    </location>
</feature>
<organism evidence="12 13">
    <name type="scientific">Helobdella robusta</name>
    <name type="common">Californian leech</name>
    <dbReference type="NCBI Taxonomy" id="6412"/>
    <lineage>
        <taxon>Eukaryota</taxon>
        <taxon>Metazoa</taxon>
        <taxon>Spiralia</taxon>
        <taxon>Lophotrochozoa</taxon>
        <taxon>Annelida</taxon>
        <taxon>Clitellata</taxon>
        <taxon>Hirudinea</taxon>
        <taxon>Rhynchobdellida</taxon>
        <taxon>Glossiphoniidae</taxon>
        <taxon>Helobdella</taxon>
    </lineage>
</organism>
<keyword evidence="13" id="KW-1185">Reference proteome</keyword>
<dbReference type="GO" id="GO:0015250">
    <property type="term" value="F:water channel activity"/>
    <property type="evidence" value="ECO:0000318"/>
    <property type="project" value="GO_Central"/>
</dbReference>
<proteinExistence type="inferred from homology"/>
<dbReference type="PANTHER" id="PTHR19139">
    <property type="entry name" value="AQUAPORIN TRANSPORTER"/>
    <property type="match status" value="1"/>
</dbReference>
<reference evidence="12" key="3">
    <citation type="submission" date="2015-06" db="UniProtKB">
        <authorList>
            <consortium name="EnsemblMetazoa"/>
        </authorList>
    </citation>
    <scope>IDENTIFICATION</scope>
</reference>
<dbReference type="EMBL" id="KB097070">
    <property type="protein sequence ID" value="ESN99706.1"/>
    <property type="molecule type" value="Genomic_DNA"/>
</dbReference>
<feature type="transmembrane region" description="Helical" evidence="10">
    <location>
        <begin position="12"/>
        <end position="36"/>
    </location>
</feature>
<dbReference type="CDD" id="cd00333">
    <property type="entry name" value="MIP"/>
    <property type="match status" value="1"/>
</dbReference>
<dbReference type="STRING" id="6412.T1EFT1"/>
<comment type="subcellular location">
    <subcellularLocation>
        <location evidence="1">Cell membrane</location>
        <topology evidence="1">Multi-pass membrane protein</topology>
    </subcellularLocation>
</comment>
<evidence type="ECO:0000256" key="7">
    <source>
        <dbReference type="ARBA" id="ARBA00022989"/>
    </source>
</evidence>
<comment type="similarity">
    <text evidence="2 9">Belongs to the MIP/aquaporin (TC 1.A.8) family.</text>
</comment>
<dbReference type="Proteomes" id="UP000015101">
    <property type="component" value="Unassembled WGS sequence"/>
</dbReference>
<dbReference type="RefSeq" id="XP_009022077.1">
    <property type="nucleotide sequence ID" value="XM_009023829.1"/>
</dbReference>
<dbReference type="PROSITE" id="PS00221">
    <property type="entry name" value="MIP"/>
    <property type="match status" value="1"/>
</dbReference>
<evidence type="ECO:0000313" key="13">
    <source>
        <dbReference type="Proteomes" id="UP000015101"/>
    </source>
</evidence>
<evidence type="ECO:0000313" key="11">
    <source>
        <dbReference type="EMBL" id="ESN99706.1"/>
    </source>
</evidence>
<dbReference type="Pfam" id="PF00230">
    <property type="entry name" value="MIP"/>
    <property type="match status" value="1"/>
</dbReference>
<dbReference type="eggNOG" id="KOG0223">
    <property type="taxonomic scope" value="Eukaryota"/>
</dbReference>
<evidence type="ECO:0000256" key="8">
    <source>
        <dbReference type="ARBA" id="ARBA00023136"/>
    </source>
</evidence>
<gene>
    <name evidence="12" type="primary">20195433</name>
    <name evidence="11" type="ORF">HELRODRAFT_113524</name>
</gene>
<dbReference type="GeneID" id="20195433"/>
<dbReference type="OMA" id="WRICQIF"/>
<evidence type="ECO:0000256" key="10">
    <source>
        <dbReference type="SAM" id="Phobius"/>
    </source>
</evidence>
<accession>T1EFT1</accession>
<keyword evidence="5 9" id="KW-0812">Transmembrane</keyword>
<dbReference type="AlphaFoldDB" id="T1EFT1"/>
<keyword evidence="4" id="KW-1003">Cell membrane</keyword>
<dbReference type="InterPro" id="IPR034294">
    <property type="entry name" value="Aquaporin_transptr"/>
</dbReference>
<dbReference type="CTD" id="20195433"/>
<reference evidence="11 13" key="2">
    <citation type="journal article" date="2013" name="Nature">
        <title>Insights into bilaterian evolution from three spiralian genomes.</title>
        <authorList>
            <person name="Simakov O."/>
            <person name="Marletaz F."/>
            <person name="Cho S.J."/>
            <person name="Edsinger-Gonzales E."/>
            <person name="Havlak P."/>
            <person name="Hellsten U."/>
            <person name="Kuo D.H."/>
            <person name="Larsson T."/>
            <person name="Lv J."/>
            <person name="Arendt D."/>
            <person name="Savage R."/>
            <person name="Osoegawa K."/>
            <person name="de Jong P."/>
            <person name="Grimwood J."/>
            <person name="Chapman J.A."/>
            <person name="Shapiro H."/>
            <person name="Aerts A."/>
            <person name="Otillar R.P."/>
            <person name="Terry A.Y."/>
            <person name="Boore J.L."/>
            <person name="Grigoriev I.V."/>
            <person name="Lindberg D.R."/>
            <person name="Seaver E.C."/>
            <person name="Weisblat D.A."/>
            <person name="Putnam N.H."/>
            <person name="Rokhsar D.S."/>
        </authorList>
    </citation>
    <scope>NUCLEOTIDE SEQUENCE</scope>
</reference>
<reference evidence="13" key="1">
    <citation type="submission" date="2012-12" db="EMBL/GenBank/DDBJ databases">
        <authorList>
            <person name="Hellsten U."/>
            <person name="Grimwood J."/>
            <person name="Chapman J.A."/>
            <person name="Shapiro H."/>
            <person name="Aerts A."/>
            <person name="Otillar R.P."/>
            <person name="Terry A.Y."/>
            <person name="Boore J.L."/>
            <person name="Simakov O."/>
            <person name="Marletaz F."/>
            <person name="Cho S.-J."/>
            <person name="Edsinger-Gonzales E."/>
            <person name="Havlak P."/>
            <person name="Kuo D.-H."/>
            <person name="Larsson T."/>
            <person name="Lv J."/>
            <person name="Arendt D."/>
            <person name="Savage R."/>
            <person name="Osoegawa K."/>
            <person name="de Jong P."/>
            <person name="Lindberg D.R."/>
            <person name="Seaver E.C."/>
            <person name="Weisblat D.A."/>
            <person name="Putnam N.H."/>
            <person name="Grigoriev I.V."/>
            <person name="Rokhsar D.S."/>
        </authorList>
    </citation>
    <scope>NUCLEOTIDE SEQUENCE</scope>
</reference>
<evidence type="ECO:0000256" key="3">
    <source>
        <dbReference type="ARBA" id="ARBA00022448"/>
    </source>
</evidence>
<dbReference type="EMBL" id="AMQM01005682">
    <property type="status" value="NOT_ANNOTATED_CDS"/>
    <property type="molecule type" value="Genomic_DNA"/>
</dbReference>
<evidence type="ECO:0000256" key="5">
    <source>
        <dbReference type="ARBA" id="ARBA00022692"/>
    </source>
</evidence>
<dbReference type="InterPro" id="IPR000425">
    <property type="entry name" value="MIP"/>
</dbReference>
<dbReference type="FunFam" id="1.20.1080.10:FF:000009">
    <property type="entry name" value="aquaporin-4 isoform X1"/>
    <property type="match status" value="1"/>
</dbReference>
<name>T1EFT1_HELRO</name>
<dbReference type="KEGG" id="hro:HELRODRAFT_113524"/>
<feature type="transmembrane region" description="Helical" evidence="10">
    <location>
        <begin position="130"/>
        <end position="152"/>
    </location>
</feature>
<dbReference type="PRINTS" id="PR00783">
    <property type="entry name" value="MINTRINSICP"/>
</dbReference>
<feature type="transmembrane region" description="Helical" evidence="10">
    <location>
        <begin position="164"/>
        <end position="185"/>
    </location>
</feature>
<dbReference type="Gene3D" id="1.20.1080.10">
    <property type="entry name" value="Glycerol uptake facilitator protein"/>
    <property type="match status" value="1"/>
</dbReference>
<evidence type="ECO:0000256" key="6">
    <source>
        <dbReference type="ARBA" id="ARBA00022737"/>
    </source>
</evidence>
<evidence type="ECO:0000256" key="9">
    <source>
        <dbReference type="RuleBase" id="RU000477"/>
    </source>
</evidence>
<keyword evidence="6" id="KW-0677">Repeat</keyword>
<dbReference type="GO" id="GO:0005886">
    <property type="term" value="C:plasma membrane"/>
    <property type="evidence" value="ECO:0000318"/>
    <property type="project" value="GO_Central"/>
</dbReference>